<accession>A0ABR3FN79</accession>
<protein>
    <submittedName>
        <fullName evidence="2">Uncharacterized protein</fullName>
    </submittedName>
</protein>
<feature type="region of interest" description="Disordered" evidence="1">
    <location>
        <begin position="466"/>
        <end position="701"/>
    </location>
</feature>
<feature type="compositionally biased region" description="Polar residues" evidence="1">
    <location>
        <begin position="550"/>
        <end position="571"/>
    </location>
</feature>
<proteinExistence type="predicted"/>
<feature type="region of interest" description="Disordered" evidence="1">
    <location>
        <begin position="44"/>
        <end position="78"/>
    </location>
</feature>
<name>A0ABR3FN79_9AGAR</name>
<feature type="compositionally biased region" description="Polar residues" evidence="1">
    <location>
        <begin position="161"/>
        <end position="171"/>
    </location>
</feature>
<feature type="compositionally biased region" description="Basic and acidic residues" evidence="1">
    <location>
        <begin position="498"/>
        <end position="512"/>
    </location>
</feature>
<feature type="compositionally biased region" description="Low complexity" evidence="1">
    <location>
        <begin position="102"/>
        <end position="116"/>
    </location>
</feature>
<feature type="region of interest" description="Disordered" evidence="1">
    <location>
        <begin position="304"/>
        <end position="343"/>
    </location>
</feature>
<feature type="compositionally biased region" description="Polar residues" evidence="1">
    <location>
        <begin position="657"/>
        <end position="670"/>
    </location>
</feature>
<keyword evidence="3" id="KW-1185">Reference proteome</keyword>
<feature type="region of interest" description="Disordered" evidence="1">
    <location>
        <begin position="96"/>
        <end position="219"/>
    </location>
</feature>
<reference evidence="2 3" key="1">
    <citation type="submission" date="2024-02" db="EMBL/GenBank/DDBJ databases">
        <title>A draft genome for the cacao thread blight pathogen Marasmius crinis-equi.</title>
        <authorList>
            <person name="Cohen S.P."/>
            <person name="Baruah I.K."/>
            <person name="Amoako-Attah I."/>
            <person name="Bukari Y."/>
            <person name="Meinhardt L.W."/>
            <person name="Bailey B.A."/>
        </authorList>
    </citation>
    <scope>NUCLEOTIDE SEQUENCE [LARGE SCALE GENOMIC DNA]</scope>
    <source>
        <strain evidence="2 3">GH-76</strain>
    </source>
</reference>
<feature type="compositionally biased region" description="Polar residues" evidence="1">
    <location>
        <begin position="14"/>
        <end position="25"/>
    </location>
</feature>
<gene>
    <name evidence="2" type="ORF">V5O48_005113</name>
</gene>
<evidence type="ECO:0000256" key="1">
    <source>
        <dbReference type="SAM" id="MobiDB-lite"/>
    </source>
</evidence>
<evidence type="ECO:0000313" key="3">
    <source>
        <dbReference type="Proteomes" id="UP001465976"/>
    </source>
</evidence>
<feature type="compositionally biased region" description="Low complexity" evidence="1">
    <location>
        <begin position="487"/>
        <end position="496"/>
    </location>
</feature>
<dbReference type="EMBL" id="JBAHYK010000192">
    <property type="protein sequence ID" value="KAL0576878.1"/>
    <property type="molecule type" value="Genomic_DNA"/>
</dbReference>
<sequence length="701" mass="73609">MSAAAPAEPVITLENANGTTEHNPTPTIPKAKLSAITRFKALTSSGFRSSSETAPSFPPTSWSLSQSPESGSGASSWAGDVEKWRLELERWKEQMKTGLYKSTPPTTPGESSTSQPEVADDASAPGSKGKDSADPPEDGGPDASEPSTLAMRIKAMIDESLNFSSAPKTPASTGSHSDPGTPGPSTSSTSQSTPSGSVTPKSETTATTGGNSNGSMFNFGVDSKLAKLLSSESIMNGGAEKGRESVWAILDRMGYRKKDEKGKEKDDKPNPNEIEEDGIMFYSPLQPTTELSPEIAESVLEDNDNASYHPGVSPPTSPHDETTGLQQPPGGDPATRPKQKRVFQPSATQLSFQCTWWGYRLFIPPPIMAQLSNAHIAAAKRGAMIAAALKWVVDKAPVMMIPPPLRPAMTLLKAFSPYLGYVGAFVAWSWGRIESKDTGTGVVLTATWLLPIAILPSSWDFEAHGVPVDPATSGGETSSTQTPANGVSSSVTAATSDTRPKDVKENADKKEGAPLAPSGTSTGVSVTKGKTPVRGDSTISPVTRREPRISRTTSAPTSSSVGRATSYQSPMPSVVRSPSDRTTPMADGQSPRPRGILKRTSDFPTSPSSSRSPKKANTVSTEKLPAPMSGAKGKAATEGQPSKSTGKSILRKVLKTSDVNSTPSSNKSGQTPPPSTAVRSPVGEQTEITSPNGGRSMTDWR</sequence>
<feature type="region of interest" description="Disordered" evidence="1">
    <location>
        <begin position="1"/>
        <end position="29"/>
    </location>
</feature>
<feature type="compositionally biased region" description="Low complexity" evidence="1">
    <location>
        <begin position="602"/>
        <end position="611"/>
    </location>
</feature>
<feature type="compositionally biased region" description="Polar residues" evidence="1">
    <location>
        <begin position="686"/>
        <end position="695"/>
    </location>
</feature>
<feature type="compositionally biased region" description="Polar residues" evidence="1">
    <location>
        <begin position="474"/>
        <end position="486"/>
    </location>
</feature>
<feature type="compositionally biased region" description="Low complexity" evidence="1">
    <location>
        <begin position="61"/>
        <end position="78"/>
    </location>
</feature>
<dbReference type="Proteomes" id="UP001465976">
    <property type="component" value="Unassembled WGS sequence"/>
</dbReference>
<feature type="compositionally biased region" description="Basic and acidic residues" evidence="1">
    <location>
        <begin position="254"/>
        <end position="270"/>
    </location>
</feature>
<evidence type="ECO:0000313" key="2">
    <source>
        <dbReference type="EMBL" id="KAL0576878.1"/>
    </source>
</evidence>
<feature type="region of interest" description="Disordered" evidence="1">
    <location>
        <begin position="254"/>
        <end position="278"/>
    </location>
</feature>
<feature type="compositionally biased region" description="Polar residues" evidence="1">
    <location>
        <begin position="44"/>
        <end position="54"/>
    </location>
</feature>
<comment type="caution">
    <text evidence="2">The sequence shown here is derived from an EMBL/GenBank/DDBJ whole genome shotgun (WGS) entry which is preliminary data.</text>
</comment>
<organism evidence="2 3">
    <name type="scientific">Marasmius crinis-equi</name>
    <dbReference type="NCBI Taxonomy" id="585013"/>
    <lineage>
        <taxon>Eukaryota</taxon>
        <taxon>Fungi</taxon>
        <taxon>Dikarya</taxon>
        <taxon>Basidiomycota</taxon>
        <taxon>Agaricomycotina</taxon>
        <taxon>Agaricomycetes</taxon>
        <taxon>Agaricomycetidae</taxon>
        <taxon>Agaricales</taxon>
        <taxon>Marasmiineae</taxon>
        <taxon>Marasmiaceae</taxon>
        <taxon>Marasmius</taxon>
    </lineage>
</organism>
<feature type="compositionally biased region" description="Low complexity" evidence="1">
    <location>
        <begin position="172"/>
        <end position="219"/>
    </location>
</feature>